<organism evidence="1 2">
    <name type="scientific">Candidatus Mucispirillum faecigallinarum</name>
    <dbReference type="NCBI Taxonomy" id="2838699"/>
    <lineage>
        <taxon>Bacteria</taxon>
        <taxon>Pseudomonadati</taxon>
        <taxon>Deferribacterota</taxon>
        <taxon>Deferribacteres</taxon>
        <taxon>Deferribacterales</taxon>
        <taxon>Mucispirillaceae</taxon>
        <taxon>Mucispirillum</taxon>
    </lineage>
</organism>
<accession>A0A9D2KCB9</accession>
<dbReference type="AlphaFoldDB" id="A0A9D2KCB9"/>
<dbReference type="Proteomes" id="UP000824176">
    <property type="component" value="Unassembled WGS sequence"/>
</dbReference>
<gene>
    <name evidence="1" type="ORF">H9804_08510</name>
</gene>
<reference evidence="1" key="1">
    <citation type="journal article" date="2021" name="PeerJ">
        <title>Extensive microbial diversity within the chicken gut microbiome revealed by metagenomics and culture.</title>
        <authorList>
            <person name="Gilroy R."/>
            <person name="Ravi A."/>
            <person name="Getino M."/>
            <person name="Pursley I."/>
            <person name="Horton D.L."/>
            <person name="Alikhan N.F."/>
            <person name="Baker D."/>
            <person name="Gharbi K."/>
            <person name="Hall N."/>
            <person name="Watson M."/>
            <person name="Adriaenssens E.M."/>
            <person name="Foster-Nyarko E."/>
            <person name="Jarju S."/>
            <person name="Secka A."/>
            <person name="Antonio M."/>
            <person name="Oren A."/>
            <person name="Chaudhuri R.R."/>
            <person name="La Ragione R."/>
            <person name="Hildebrand F."/>
            <person name="Pallen M.J."/>
        </authorList>
    </citation>
    <scope>NUCLEOTIDE SEQUENCE</scope>
    <source>
        <strain evidence="1">ChiW4-1371</strain>
    </source>
</reference>
<evidence type="ECO:0000313" key="1">
    <source>
        <dbReference type="EMBL" id="HIZ89976.1"/>
    </source>
</evidence>
<name>A0A9D2KCB9_9BACT</name>
<comment type="caution">
    <text evidence="1">The sequence shown here is derived from an EMBL/GenBank/DDBJ whole genome shotgun (WGS) entry which is preliminary data.</text>
</comment>
<proteinExistence type="predicted"/>
<evidence type="ECO:0000313" key="2">
    <source>
        <dbReference type="Proteomes" id="UP000824176"/>
    </source>
</evidence>
<reference evidence="1" key="2">
    <citation type="submission" date="2021-04" db="EMBL/GenBank/DDBJ databases">
        <authorList>
            <person name="Gilroy R."/>
        </authorList>
    </citation>
    <scope>NUCLEOTIDE SEQUENCE</scope>
    <source>
        <strain evidence="1">ChiW4-1371</strain>
    </source>
</reference>
<protein>
    <submittedName>
        <fullName evidence="1">Uncharacterized protein</fullName>
    </submittedName>
</protein>
<sequence length="118" mass="14488">MIKAENILQKRIEYFKNKEYEKIYDIYSLESEFRRYFENKEIYKKHFEKLIDTLVPESVEIYKVLYNNERAEILFLEKLRDLKEDKLINCYSKSYLVLENGSWKILKEIRESTLNKGV</sequence>
<dbReference type="EMBL" id="DXAQ01000127">
    <property type="protein sequence ID" value="HIZ89976.1"/>
    <property type="molecule type" value="Genomic_DNA"/>
</dbReference>